<keyword evidence="7" id="KW-1185">Reference proteome</keyword>
<evidence type="ECO:0000256" key="5">
    <source>
        <dbReference type="SAM" id="MobiDB-lite"/>
    </source>
</evidence>
<proteinExistence type="predicted"/>
<dbReference type="SUPFAM" id="SSF81296">
    <property type="entry name" value="E set domains"/>
    <property type="match status" value="2"/>
</dbReference>
<dbReference type="Pfam" id="PF13855">
    <property type="entry name" value="LRR_8"/>
    <property type="match status" value="2"/>
</dbReference>
<dbReference type="Gene3D" id="2.60.40.10">
    <property type="entry name" value="Immunoglobulins"/>
    <property type="match status" value="2"/>
</dbReference>
<keyword evidence="3" id="KW-0677">Repeat</keyword>
<accession>A0A507EHR5</accession>
<dbReference type="SUPFAM" id="SSF52058">
    <property type="entry name" value="L domain-like"/>
    <property type="match status" value="1"/>
</dbReference>
<dbReference type="GO" id="GO:0031012">
    <property type="term" value="C:extracellular matrix"/>
    <property type="evidence" value="ECO:0007669"/>
    <property type="project" value="TreeGrafter"/>
</dbReference>
<dbReference type="InterPro" id="IPR013783">
    <property type="entry name" value="Ig-like_fold"/>
</dbReference>
<protein>
    <submittedName>
        <fullName evidence="6">Uncharacterized protein</fullName>
    </submittedName>
</protein>
<keyword evidence="1" id="KW-0433">Leucine-rich repeat</keyword>
<dbReference type="Proteomes" id="UP000318582">
    <property type="component" value="Unassembled WGS sequence"/>
</dbReference>
<dbReference type="PROSITE" id="PS50194">
    <property type="entry name" value="FILAMIN_REPEAT"/>
    <property type="match status" value="1"/>
</dbReference>
<dbReference type="PANTHER" id="PTHR24373">
    <property type="entry name" value="SLIT RELATED LEUCINE-RICH REPEAT NEURONAL PROTEIN"/>
    <property type="match status" value="1"/>
</dbReference>
<dbReference type="InterPro" id="IPR003591">
    <property type="entry name" value="Leu-rich_rpt_typical-subtyp"/>
</dbReference>
<feature type="compositionally biased region" description="Low complexity" evidence="5">
    <location>
        <begin position="8"/>
        <end position="21"/>
    </location>
</feature>
<dbReference type="PANTHER" id="PTHR24373:SF370">
    <property type="entry name" value="FISH-LIPS, ISOFORM E"/>
    <property type="match status" value="1"/>
</dbReference>
<dbReference type="InterPro" id="IPR017868">
    <property type="entry name" value="Filamin/ABP280_repeat-like"/>
</dbReference>
<feature type="region of interest" description="Disordered" evidence="5">
    <location>
        <begin position="1"/>
        <end position="27"/>
    </location>
</feature>
<evidence type="ECO:0000313" key="7">
    <source>
        <dbReference type="Proteomes" id="UP000318582"/>
    </source>
</evidence>
<dbReference type="STRING" id="109895.A0A507EHR5"/>
<evidence type="ECO:0000256" key="2">
    <source>
        <dbReference type="ARBA" id="ARBA00022729"/>
    </source>
</evidence>
<organism evidence="6 7">
    <name type="scientific">Powellomyces hirtus</name>
    <dbReference type="NCBI Taxonomy" id="109895"/>
    <lineage>
        <taxon>Eukaryota</taxon>
        <taxon>Fungi</taxon>
        <taxon>Fungi incertae sedis</taxon>
        <taxon>Chytridiomycota</taxon>
        <taxon>Chytridiomycota incertae sedis</taxon>
        <taxon>Chytridiomycetes</taxon>
        <taxon>Spizellomycetales</taxon>
        <taxon>Powellomycetaceae</taxon>
        <taxon>Powellomyces</taxon>
    </lineage>
</organism>
<dbReference type="GO" id="GO:0005615">
    <property type="term" value="C:extracellular space"/>
    <property type="evidence" value="ECO:0007669"/>
    <property type="project" value="TreeGrafter"/>
</dbReference>
<dbReference type="InterPro" id="IPR050328">
    <property type="entry name" value="Dev_Immune_Receptor"/>
</dbReference>
<dbReference type="SMART" id="SM00364">
    <property type="entry name" value="LRR_BAC"/>
    <property type="match status" value="5"/>
</dbReference>
<evidence type="ECO:0000256" key="1">
    <source>
        <dbReference type="ARBA" id="ARBA00022614"/>
    </source>
</evidence>
<name>A0A507EHR5_9FUNG</name>
<dbReference type="AlphaFoldDB" id="A0A507EHR5"/>
<dbReference type="EMBL" id="QEAQ01000001">
    <property type="protein sequence ID" value="TPX62957.1"/>
    <property type="molecule type" value="Genomic_DNA"/>
</dbReference>
<dbReference type="InterPro" id="IPR032675">
    <property type="entry name" value="LRR_dom_sf"/>
</dbReference>
<evidence type="ECO:0000256" key="3">
    <source>
        <dbReference type="ARBA" id="ARBA00022737"/>
    </source>
</evidence>
<comment type="caution">
    <text evidence="6">The sequence shown here is derived from an EMBL/GenBank/DDBJ whole genome shotgun (WGS) entry which is preliminary data.</text>
</comment>
<keyword evidence="2" id="KW-0732">Signal</keyword>
<dbReference type="Gene3D" id="3.80.10.10">
    <property type="entry name" value="Ribonuclease Inhibitor"/>
    <property type="match status" value="2"/>
</dbReference>
<dbReference type="Pfam" id="PF00630">
    <property type="entry name" value="Filamin"/>
    <property type="match status" value="2"/>
</dbReference>
<reference evidence="6 7" key="1">
    <citation type="journal article" date="2019" name="Sci. Rep.">
        <title>Comparative genomics of chytrid fungi reveal insights into the obligate biotrophic and pathogenic lifestyle of Synchytrium endobioticum.</title>
        <authorList>
            <person name="van de Vossenberg B.T.L.H."/>
            <person name="Warris S."/>
            <person name="Nguyen H.D.T."/>
            <person name="van Gent-Pelzer M.P.E."/>
            <person name="Joly D.L."/>
            <person name="van de Geest H.C."/>
            <person name="Bonants P.J.M."/>
            <person name="Smith D.S."/>
            <person name="Levesque C.A."/>
            <person name="van der Lee T.A.J."/>
        </authorList>
    </citation>
    <scope>NUCLEOTIDE SEQUENCE [LARGE SCALE GENOMIC DNA]</scope>
    <source>
        <strain evidence="6 7">CBS 809.83</strain>
    </source>
</reference>
<dbReference type="SMART" id="SM00369">
    <property type="entry name" value="LRR_TYP"/>
    <property type="match status" value="9"/>
</dbReference>
<dbReference type="SMART" id="SM00557">
    <property type="entry name" value="IG_FLMN"/>
    <property type="match status" value="1"/>
</dbReference>
<gene>
    <name evidence="6" type="ORF">PhCBS80983_g00220</name>
</gene>
<feature type="repeat" description="Filamin" evidence="4">
    <location>
        <begin position="586"/>
        <end position="709"/>
    </location>
</feature>
<dbReference type="InterPro" id="IPR014756">
    <property type="entry name" value="Ig_E-set"/>
</dbReference>
<dbReference type="InterPro" id="IPR001611">
    <property type="entry name" value="Leu-rich_rpt"/>
</dbReference>
<evidence type="ECO:0000313" key="6">
    <source>
        <dbReference type="EMBL" id="TPX62957.1"/>
    </source>
</evidence>
<evidence type="ECO:0000256" key="4">
    <source>
        <dbReference type="PROSITE-ProRule" id="PRU00087"/>
    </source>
</evidence>
<dbReference type="PROSITE" id="PS51450">
    <property type="entry name" value="LRR"/>
    <property type="match status" value="2"/>
</dbReference>
<sequence length="788" mass="85985">MLSSRGNTSTTPLSASTSSTSLRKTQPPFPLVRSKSFLSRETSCDNALDLSYGKGQRPFSAAIIAASQRDEPRVNNVYLQRNDLQQLPDELRLMVNTTYLDVSFNSLASFPETLFHALPELRFLAAQDNALKSVPATLAECSRLEHLMLFKNWIEHIPDDLFEFLPELRTLDLAVNELCELPQQLFLHCVKLRELFLRKNRLRIISPKIGNLVHLTRLILSENELETIPQEIRHLARLQVLDLSCNKISLIPSEACEGLLMLEHLALNGNEILNLSGTCFSGLSALRILNLEQNPLSALPAAIGTLPSLEELWIDIDDDSPIISPPLAICRRGLDVVKLYLRENVKSGTDVGCWSIHGFQDGDQLAVAFERSFTIQCRETDMQLISASKTVGAGVMLSTVLMEELDGSGVPARSYPLHPSPVAEDGSFTVVYSARQKGARRIQCCIAGDEISGSGATVILLPRPVSLEHCICQGDALEKGTAGAITTFKILPRDEFGNLSTTFPEKKPPVWRIHLTRAAAGMKKSGSSLHDNSCASVRTTSAAASETFKWAVTPNEDGSYTGHYSTTLAGLYRLRVTLNDTPLPILTANTTSAIVCVSPGPTAASRSTASLNTELRTVVGERMAFTVRARDRFANDRREGGDHVLATLRNANGTVEECTVVDTADGQYTVSCTPRTPGISQLEVRIRASAQESISGHRDIHGSPISLNVLPAPRSRSDYDNAAATITHLEMELVRVNKLCTDLNQQLHLHTAGAMSRVARTNTVAARLGAGRQAVDDVGAYLSMSDTI</sequence>
<dbReference type="InterPro" id="IPR001298">
    <property type="entry name" value="Filamin/ABP280_rpt"/>
</dbReference>